<dbReference type="BioCyc" id="RHOM585394:G1H02-661-MONOMER"/>
<dbReference type="InterPro" id="IPR050490">
    <property type="entry name" value="Bact_solute-bd_prot1"/>
</dbReference>
<evidence type="ECO:0000313" key="9">
    <source>
        <dbReference type="Proteomes" id="UP000008178"/>
    </source>
</evidence>
<evidence type="ECO:0000256" key="3">
    <source>
        <dbReference type="ARBA" id="ARBA00023136"/>
    </source>
</evidence>
<evidence type="ECO:0000256" key="5">
    <source>
        <dbReference type="ARBA" id="ARBA00023288"/>
    </source>
</evidence>
<keyword evidence="5" id="KW-0449">Lipoprotein</keyword>
<keyword evidence="4" id="KW-0564">Palmitate</keyword>
<evidence type="ECO:0000313" key="8">
    <source>
        <dbReference type="EMBL" id="AEN95758.1"/>
    </source>
</evidence>
<dbReference type="EMBL" id="CP003040">
    <property type="protein sequence ID" value="AEN95758.1"/>
    <property type="molecule type" value="Genomic_DNA"/>
</dbReference>
<dbReference type="Proteomes" id="UP000008178">
    <property type="component" value="Chromosome"/>
</dbReference>
<evidence type="ECO:0000256" key="6">
    <source>
        <dbReference type="SAM" id="MobiDB-lite"/>
    </source>
</evidence>
<keyword evidence="1" id="KW-1003">Cell membrane</keyword>
<keyword evidence="9" id="KW-1185">Reference proteome</keyword>
<dbReference type="InterPro" id="IPR006059">
    <property type="entry name" value="SBP"/>
</dbReference>
<evidence type="ECO:0000256" key="2">
    <source>
        <dbReference type="ARBA" id="ARBA00022729"/>
    </source>
</evidence>
<feature type="region of interest" description="Disordered" evidence="6">
    <location>
        <begin position="29"/>
        <end position="58"/>
    </location>
</feature>
<dbReference type="KEGG" id="rho:RHOM_03180"/>
<accession>G2T0S6</accession>
<evidence type="ECO:0000256" key="4">
    <source>
        <dbReference type="ARBA" id="ARBA00023139"/>
    </source>
</evidence>
<dbReference type="PANTHER" id="PTHR43649">
    <property type="entry name" value="ARABINOSE-BINDING PROTEIN-RELATED"/>
    <property type="match status" value="1"/>
</dbReference>
<dbReference type="Gene3D" id="3.40.190.10">
    <property type="entry name" value="Periplasmic binding protein-like II"/>
    <property type="match status" value="1"/>
</dbReference>
<keyword evidence="3" id="KW-0472">Membrane</keyword>
<dbReference type="GeneID" id="93722502"/>
<dbReference type="PROSITE" id="PS51257">
    <property type="entry name" value="PROKAR_LIPOPROTEIN"/>
    <property type="match status" value="1"/>
</dbReference>
<feature type="signal peptide" evidence="7">
    <location>
        <begin position="1"/>
        <end position="20"/>
    </location>
</feature>
<dbReference type="SUPFAM" id="SSF53850">
    <property type="entry name" value="Periplasmic binding protein-like II"/>
    <property type="match status" value="1"/>
</dbReference>
<dbReference type="Pfam" id="PF01547">
    <property type="entry name" value="SBP_bac_1"/>
    <property type="match status" value="1"/>
</dbReference>
<gene>
    <name evidence="8" type="ordered locus">RHOM_03180</name>
</gene>
<dbReference type="RefSeq" id="WP_014078803.1">
    <property type="nucleotide sequence ID" value="NC_015977.1"/>
</dbReference>
<evidence type="ECO:0000256" key="1">
    <source>
        <dbReference type="ARBA" id="ARBA00022475"/>
    </source>
</evidence>
<sequence length="485" mass="53013">MRRKVFSALMCAAMVTSLFAGCGSSDASTTASNSGSTTGDGTEAAAEDAVEDATESAESEVVTNTFGDPNGTHLEMWTFVELHGQHYGKMAEVWNEEHPDQTIEITCTTYPYSDMHTKLLTALQAGTGAPDICDVEVGQFPNVVAGLDQWLVPLDDYAAPYMETMVKARMDTYAGEDGHYYGAPYHVGATVMYYNVAAMAEAMGISEDEVTAKIDSVVTWDDYQALGDEYVAAIGEEGKYFTSVDTGGTDWLWLAMAEYGDDWTGGFDDPANVQLDSVQKMLEMQQSWLDSGFAEVSPDGHVDLEAGFQNILDHNIVSFPKALWYMSRFTNYMPEESGNWYIAKCPVFEAGQKCSVGIGGTGTVVTQQSASADLAAEFLCWAKMSDEGEKNIWDTLGFDVCNTACWTDDAFAHDDSNQYNAYFRNYPYDVLNSIGMDNIGKISVVAISPTINEYVCNTTLNEVLEDGMDVSDALQELQDAVDLEQ</sequence>
<dbReference type="STRING" id="585394.RHOM_03180"/>
<evidence type="ECO:0000256" key="7">
    <source>
        <dbReference type="SAM" id="SignalP"/>
    </source>
</evidence>
<dbReference type="PANTHER" id="PTHR43649:SF33">
    <property type="entry name" value="POLYGALACTURONAN_RHAMNOGALACTURONAN-BINDING PROTEIN YTCQ"/>
    <property type="match status" value="1"/>
</dbReference>
<protein>
    <submittedName>
        <fullName evidence="8">Extracellular solute-binding protein</fullName>
    </submittedName>
</protein>
<proteinExistence type="predicted"/>
<reference evidence="8 9" key="1">
    <citation type="journal article" date="2015" name="Genome Announc.">
        <title>Complete genome sequence of the human gut symbiont Roseburia hominis.</title>
        <authorList>
            <person name="Travis A.J."/>
            <person name="Kelly D."/>
            <person name="Flint H.J."/>
            <person name="Aminov R.I."/>
        </authorList>
    </citation>
    <scope>NUCLEOTIDE SEQUENCE [LARGE SCALE GENOMIC DNA]</scope>
    <source>
        <strain evidence="9">DSM 16839 / JCM 17582 / NCIMB 14029 / A2-183</strain>
    </source>
</reference>
<feature type="compositionally biased region" description="Acidic residues" evidence="6">
    <location>
        <begin position="45"/>
        <end position="58"/>
    </location>
</feature>
<dbReference type="AlphaFoldDB" id="G2T0S6"/>
<feature type="compositionally biased region" description="Low complexity" evidence="6">
    <location>
        <begin position="29"/>
        <end position="44"/>
    </location>
</feature>
<keyword evidence="2 7" id="KW-0732">Signal</keyword>
<feature type="chain" id="PRO_5038987182" evidence="7">
    <location>
        <begin position="21"/>
        <end position="485"/>
    </location>
</feature>
<organism evidence="8 9">
    <name type="scientific">Roseburia hominis (strain DSM 16839 / JCM 17582 / NCIMB 14029 / A2-183)</name>
    <dbReference type="NCBI Taxonomy" id="585394"/>
    <lineage>
        <taxon>Bacteria</taxon>
        <taxon>Bacillati</taxon>
        <taxon>Bacillota</taxon>
        <taxon>Clostridia</taxon>
        <taxon>Lachnospirales</taxon>
        <taxon>Lachnospiraceae</taxon>
        <taxon>Roseburia</taxon>
    </lineage>
</organism>
<dbReference type="eggNOG" id="COG1653">
    <property type="taxonomic scope" value="Bacteria"/>
</dbReference>
<dbReference type="HOGENOM" id="CLU_031285_2_4_9"/>
<dbReference type="OrthoDB" id="9764112at2"/>
<name>G2T0S6_ROSHA</name>